<evidence type="ECO:0000313" key="6">
    <source>
        <dbReference type="Proteomes" id="UP000177528"/>
    </source>
</evidence>
<organism evidence="5 6">
    <name type="scientific">Candidatus Andersenbacteria bacterium RIFCSPHIGHO2_12_FULL_45_11</name>
    <dbReference type="NCBI Taxonomy" id="1797281"/>
    <lineage>
        <taxon>Bacteria</taxon>
        <taxon>Candidatus Anderseniibacteriota</taxon>
    </lineage>
</organism>
<proteinExistence type="inferred from homology"/>
<evidence type="ECO:0000256" key="3">
    <source>
        <dbReference type="ARBA" id="ARBA00022801"/>
    </source>
</evidence>
<evidence type="ECO:0008006" key="7">
    <source>
        <dbReference type="Google" id="ProtNLM"/>
    </source>
</evidence>
<evidence type="ECO:0000256" key="4">
    <source>
        <dbReference type="ARBA" id="ARBA00024207"/>
    </source>
</evidence>
<dbReference type="PANTHER" id="PTHR33397">
    <property type="entry name" value="UPF0331 PROTEIN YUTE"/>
    <property type="match status" value="1"/>
</dbReference>
<dbReference type="GO" id="GO:0004540">
    <property type="term" value="F:RNA nuclease activity"/>
    <property type="evidence" value="ECO:0007669"/>
    <property type="project" value="InterPro"/>
</dbReference>
<keyword evidence="2" id="KW-0540">Nuclease</keyword>
<sequence length="144" mass="16460">MLNRDFVERKVNLILKDLEHLQSLAEYSFEDIAKDFLKYGAVERLLEKIITRAIGINRHIIGELGNGNEIVRGYEDTFHALATIGVYEESFGNTIAPSAGLRNRLVHEYDDTDPKIIYSSIKDAVHHYAQYCDAVLKFAEKKTE</sequence>
<dbReference type="InterPro" id="IPR052379">
    <property type="entry name" value="Type_VII_TA_RNase"/>
</dbReference>
<accession>A0A1G1X4U4</accession>
<dbReference type="InterPro" id="IPR037038">
    <property type="entry name" value="HepT-like_sf"/>
</dbReference>
<dbReference type="PANTHER" id="PTHR33397:SF3">
    <property type="entry name" value="MRNA NUCLEASE HEPT"/>
    <property type="match status" value="1"/>
</dbReference>
<dbReference type="NCBIfam" id="NF047751">
    <property type="entry name" value="HepT_toxin"/>
    <property type="match status" value="1"/>
</dbReference>
<comment type="similarity">
    <text evidence="4">Belongs to the HepT RNase toxin family.</text>
</comment>
<dbReference type="InterPro" id="IPR008201">
    <property type="entry name" value="HepT-like"/>
</dbReference>
<dbReference type="Proteomes" id="UP000177528">
    <property type="component" value="Unassembled WGS sequence"/>
</dbReference>
<evidence type="ECO:0000256" key="2">
    <source>
        <dbReference type="ARBA" id="ARBA00022722"/>
    </source>
</evidence>
<protein>
    <recommendedName>
        <fullName evidence="7">DUF86 domain-containing protein</fullName>
    </recommendedName>
</protein>
<evidence type="ECO:0000313" key="5">
    <source>
        <dbReference type="EMBL" id="OGY35032.1"/>
    </source>
</evidence>
<dbReference type="AlphaFoldDB" id="A0A1G1X4U4"/>
<dbReference type="GO" id="GO:0110001">
    <property type="term" value="C:toxin-antitoxin complex"/>
    <property type="evidence" value="ECO:0007669"/>
    <property type="project" value="InterPro"/>
</dbReference>
<dbReference type="Pfam" id="PF01934">
    <property type="entry name" value="HepT-like"/>
    <property type="match status" value="1"/>
</dbReference>
<comment type="caution">
    <text evidence="5">The sequence shown here is derived from an EMBL/GenBank/DDBJ whole genome shotgun (WGS) entry which is preliminary data.</text>
</comment>
<dbReference type="Gene3D" id="1.20.120.580">
    <property type="entry name" value="bsu32300-like"/>
    <property type="match status" value="1"/>
</dbReference>
<keyword evidence="1" id="KW-1277">Toxin-antitoxin system</keyword>
<gene>
    <name evidence="5" type="ORF">A3D99_00625</name>
</gene>
<reference evidence="5 6" key="1">
    <citation type="journal article" date="2016" name="Nat. Commun.">
        <title>Thousands of microbial genomes shed light on interconnected biogeochemical processes in an aquifer system.</title>
        <authorList>
            <person name="Anantharaman K."/>
            <person name="Brown C.T."/>
            <person name="Hug L.A."/>
            <person name="Sharon I."/>
            <person name="Castelle C.J."/>
            <person name="Probst A.J."/>
            <person name="Thomas B.C."/>
            <person name="Singh A."/>
            <person name="Wilkins M.J."/>
            <person name="Karaoz U."/>
            <person name="Brodie E.L."/>
            <person name="Williams K.H."/>
            <person name="Hubbard S.S."/>
            <person name="Banfield J.F."/>
        </authorList>
    </citation>
    <scope>NUCLEOTIDE SEQUENCE [LARGE SCALE GENOMIC DNA]</scope>
</reference>
<name>A0A1G1X4U4_9BACT</name>
<evidence type="ECO:0000256" key="1">
    <source>
        <dbReference type="ARBA" id="ARBA00022649"/>
    </source>
</evidence>
<dbReference type="GO" id="GO:0016787">
    <property type="term" value="F:hydrolase activity"/>
    <property type="evidence" value="ECO:0007669"/>
    <property type="project" value="UniProtKB-KW"/>
</dbReference>
<keyword evidence="3" id="KW-0378">Hydrolase</keyword>
<dbReference type="EMBL" id="MHHR01000005">
    <property type="protein sequence ID" value="OGY35032.1"/>
    <property type="molecule type" value="Genomic_DNA"/>
</dbReference>